<dbReference type="InterPro" id="IPR051054">
    <property type="entry name" value="SorC_transcr_regulators"/>
</dbReference>
<comment type="caution">
    <text evidence="6">The sequence shown here is derived from an EMBL/GenBank/DDBJ whole genome shotgun (WGS) entry which is preliminary data.</text>
</comment>
<dbReference type="InterPro" id="IPR036388">
    <property type="entry name" value="WH-like_DNA-bd_sf"/>
</dbReference>
<evidence type="ECO:0000259" key="5">
    <source>
        <dbReference type="Pfam" id="PF04198"/>
    </source>
</evidence>
<dbReference type="GO" id="GO:0030246">
    <property type="term" value="F:carbohydrate binding"/>
    <property type="evidence" value="ECO:0007669"/>
    <property type="project" value="InterPro"/>
</dbReference>
<proteinExistence type="inferred from homology"/>
<accession>A0A0F9UKU9</accession>
<dbReference type="InterPro" id="IPR007324">
    <property type="entry name" value="Sugar-bd_dom_put"/>
</dbReference>
<dbReference type="EMBL" id="LAZR01000645">
    <property type="protein sequence ID" value="KKN61796.1"/>
    <property type="molecule type" value="Genomic_DNA"/>
</dbReference>
<comment type="similarity">
    <text evidence="1">Belongs to the SorC transcriptional regulatory family.</text>
</comment>
<reference evidence="6" key="1">
    <citation type="journal article" date="2015" name="Nature">
        <title>Complex archaea that bridge the gap between prokaryotes and eukaryotes.</title>
        <authorList>
            <person name="Spang A."/>
            <person name="Saw J.H."/>
            <person name="Jorgensen S.L."/>
            <person name="Zaremba-Niedzwiedzka K."/>
            <person name="Martijn J."/>
            <person name="Lind A.E."/>
            <person name="van Eijk R."/>
            <person name="Schleper C."/>
            <person name="Guy L."/>
            <person name="Ettema T.J."/>
        </authorList>
    </citation>
    <scope>NUCLEOTIDE SEQUENCE</scope>
</reference>
<keyword evidence="4" id="KW-0804">Transcription</keyword>
<keyword evidence="3" id="KW-0238">DNA-binding</keyword>
<protein>
    <recommendedName>
        <fullName evidence="5">Sugar-binding domain-containing protein</fullName>
    </recommendedName>
</protein>
<dbReference type="Gene3D" id="3.40.50.1360">
    <property type="match status" value="1"/>
</dbReference>
<dbReference type="PANTHER" id="PTHR34294">
    <property type="entry name" value="TRANSCRIPTIONAL REGULATOR-RELATED"/>
    <property type="match status" value="1"/>
</dbReference>
<feature type="domain" description="Sugar-binding" evidence="5">
    <location>
        <begin position="66"/>
        <end position="321"/>
    </location>
</feature>
<gene>
    <name evidence="6" type="ORF">LCGC14_0518240</name>
</gene>
<keyword evidence="2" id="KW-0805">Transcription regulation</keyword>
<evidence type="ECO:0000313" key="6">
    <source>
        <dbReference type="EMBL" id="KKN61796.1"/>
    </source>
</evidence>
<dbReference type="InterPro" id="IPR037171">
    <property type="entry name" value="NagB/RpiA_transferase-like"/>
</dbReference>
<dbReference type="PANTHER" id="PTHR34294:SF1">
    <property type="entry name" value="TRANSCRIPTIONAL REGULATOR LSRR"/>
    <property type="match status" value="1"/>
</dbReference>
<dbReference type="GO" id="GO:0003677">
    <property type="term" value="F:DNA binding"/>
    <property type="evidence" value="ECO:0007669"/>
    <property type="project" value="UniProtKB-KW"/>
</dbReference>
<dbReference type="Pfam" id="PF04198">
    <property type="entry name" value="Sugar-bind"/>
    <property type="match status" value="1"/>
</dbReference>
<dbReference type="AlphaFoldDB" id="A0A0F9UKU9"/>
<organism evidence="6">
    <name type="scientific">marine sediment metagenome</name>
    <dbReference type="NCBI Taxonomy" id="412755"/>
    <lineage>
        <taxon>unclassified sequences</taxon>
        <taxon>metagenomes</taxon>
        <taxon>ecological metagenomes</taxon>
    </lineage>
</organism>
<evidence type="ECO:0000256" key="2">
    <source>
        <dbReference type="ARBA" id="ARBA00023015"/>
    </source>
</evidence>
<dbReference type="SUPFAM" id="SSF100950">
    <property type="entry name" value="NagB/RpiA/CoA transferase-like"/>
    <property type="match status" value="1"/>
</dbReference>
<sequence>MPNEAPHRHDENGEAGLAARAAWLYFSGGMTQGQIAKRLGVTSIKAHRLIARANRDGLVRVFVDAEVAECLDLEETIRQRFGLDFCSVAPDLGEETPLPLRALGIAGANFLKNEIERGEHALIGVGHGRTLAAAVNAMPAVATGRTRFVSVLGGFTRRFAANPYDVIHRLAEKTGAEAFQIPLPTFANTAEDKAVLLSQPGVAEVFDLACSAPLVFAGIGDVTEDAFLFANSMVGTDEIGEIRAGRAVGELLGHYFNSDGQPVAEAVSARALSPTLAHLSASRVVALAGGADKVSPTLALLRSGFLDGLVTDEITARAILAKSGER</sequence>
<evidence type="ECO:0000256" key="4">
    <source>
        <dbReference type="ARBA" id="ARBA00023163"/>
    </source>
</evidence>
<evidence type="ECO:0000256" key="3">
    <source>
        <dbReference type="ARBA" id="ARBA00023125"/>
    </source>
</evidence>
<dbReference type="Gene3D" id="1.10.10.10">
    <property type="entry name" value="Winged helix-like DNA-binding domain superfamily/Winged helix DNA-binding domain"/>
    <property type="match status" value="1"/>
</dbReference>
<evidence type="ECO:0000256" key="1">
    <source>
        <dbReference type="ARBA" id="ARBA00010466"/>
    </source>
</evidence>
<name>A0A0F9UKU9_9ZZZZ</name>